<protein>
    <recommendedName>
        <fullName evidence="4">Transmembrane protein</fullName>
    </recommendedName>
</protein>
<keyword evidence="1" id="KW-0472">Membrane</keyword>
<sequence length="122" mass="12904">MANLGRGVVFVSVNNAELLSIVVVVVYVVFRLGIPLNVFLSNDVGNADGFCLNEPVPNWLNFDGLIIEFDESLAFVIACSKTLGRGLLPLLYVLLPLVLFGMGGTVGVVNCCPVPVAPDVLG</sequence>
<evidence type="ECO:0000313" key="2">
    <source>
        <dbReference type="EMBL" id="KAH9426667.1"/>
    </source>
</evidence>
<dbReference type="EMBL" id="NJHN03000008">
    <property type="protein sequence ID" value="KAH9426667.1"/>
    <property type="molecule type" value="Genomic_DNA"/>
</dbReference>
<proteinExistence type="predicted"/>
<keyword evidence="3" id="KW-1185">Reference proteome</keyword>
<reference evidence="2 3" key="2">
    <citation type="journal article" date="2022" name="Mol. Biol. Evol.">
        <title>Comparative Genomics Reveals Insights into the Divergent Evolution of Astigmatic Mites and Household Pest Adaptations.</title>
        <authorList>
            <person name="Xiong Q."/>
            <person name="Wan A.T."/>
            <person name="Liu X."/>
            <person name="Fung C.S."/>
            <person name="Xiao X."/>
            <person name="Malainual N."/>
            <person name="Hou J."/>
            <person name="Wang L."/>
            <person name="Wang M."/>
            <person name="Yang K.Y."/>
            <person name="Cui Y."/>
            <person name="Leung E.L."/>
            <person name="Nong W."/>
            <person name="Shin S.K."/>
            <person name="Au S.W."/>
            <person name="Jeong K.Y."/>
            <person name="Chew F.T."/>
            <person name="Hui J.H."/>
            <person name="Leung T.F."/>
            <person name="Tungtrongchitr A."/>
            <person name="Zhong N."/>
            <person name="Liu Z."/>
            <person name="Tsui S.K."/>
        </authorList>
    </citation>
    <scope>NUCLEOTIDE SEQUENCE [LARGE SCALE GENOMIC DNA]</scope>
    <source>
        <strain evidence="2">Derp</strain>
    </source>
</reference>
<evidence type="ECO:0008006" key="4">
    <source>
        <dbReference type="Google" id="ProtNLM"/>
    </source>
</evidence>
<keyword evidence="1" id="KW-1133">Transmembrane helix</keyword>
<organism evidence="2 3">
    <name type="scientific">Dermatophagoides pteronyssinus</name>
    <name type="common">European house dust mite</name>
    <dbReference type="NCBI Taxonomy" id="6956"/>
    <lineage>
        <taxon>Eukaryota</taxon>
        <taxon>Metazoa</taxon>
        <taxon>Ecdysozoa</taxon>
        <taxon>Arthropoda</taxon>
        <taxon>Chelicerata</taxon>
        <taxon>Arachnida</taxon>
        <taxon>Acari</taxon>
        <taxon>Acariformes</taxon>
        <taxon>Sarcoptiformes</taxon>
        <taxon>Astigmata</taxon>
        <taxon>Psoroptidia</taxon>
        <taxon>Analgoidea</taxon>
        <taxon>Pyroglyphidae</taxon>
        <taxon>Dermatophagoidinae</taxon>
        <taxon>Dermatophagoides</taxon>
    </lineage>
</organism>
<feature type="transmembrane region" description="Helical" evidence="1">
    <location>
        <begin position="18"/>
        <end position="40"/>
    </location>
</feature>
<keyword evidence="1" id="KW-0812">Transmembrane</keyword>
<evidence type="ECO:0000256" key="1">
    <source>
        <dbReference type="SAM" id="Phobius"/>
    </source>
</evidence>
<feature type="transmembrane region" description="Helical" evidence="1">
    <location>
        <begin position="90"/>
        <end position="109"/>
    </location>
</feature>
<gene>
    <name evidence="2" type="ORF">DERP_002766</name>
</gene>
<dbReference type="Proteomes" id="UP000887458">
    <property type="component" value="Unassembled WGS sequence"/>
</dbReference>
<accession>A0ABQ8JVU0</accession>
<comment type="caution">
    <text evidence="2">The sequence shown here is derived from an EMBL/GenBank/DDBJ whole genome shotgun (WGS) entry which is preliminary data.</text>
</comment>
<evidence type="ECO:0000313" key="3">
    <source>
        <dbReference type="Proteomes" id="UP000887458"/>
    </source>
</evidence>
<reference evidence="2 3" key="1">
    <citation type="journal article" date="2018" name="J. Allergy Clin. Immunol.">
        <title>High-quality assembly of Dermatophagoides pteronyssinus genome and transcriptome reveals a wide range of novel allergens.</title>
        <authorList>
            <person name="Liu X.Y."/>
            <person name="Yang K.Y."/>
            <person name="Wang M.Q."/>
            <person name="Kwok J.S."/>
            <person name="Zeng X."/>
            <person name="Yang Z."/>
            <person name="Xiao X.J."/>
            <person name="Lau C.P."/>
            <person name="Li Y."/>
            <person name="Huang Z.M."/>
            <person name="Ba J.G."/>
            <person name="Yim A.K."/>
            <person name="Ouyang C.Y."/>
            <person name="Ngai S.M."/>
            <person name="Chan T.F."/>
            <person name="Leung E.L."/>
            <person name="Liu L."/>
            <person name="Liu Z.G."/>
            <person name="Tsui S.K."/>
        </authorList>
    </citation>
    <scope>NUCLEOTIDE SEQUENCE [LARGE SCALE GENOMIC DNA]</scope>
    <source>
        <strain evidence="2">Derp</strain>
    </source>
</reference>
<name>A0ABQ8JVU0_DERPT</name>